<dbReference type="AlphaFoldDB" id="A0A8H3MGF5"/>
<evidence type="ECO:0000313" key="2">
    <source>
        <dbReference type="Proteomes" id="UP000615446"/>
    </source>
</evidence>
<proteinExistence type="predicted"/>
<evidence type="ECO:0000313" key="1">
    <source>
        <dbReference type="EMBL" id="GET02329.1"/>
    </source>
</evidence>
<accession>A0A8H3MGF5</accession>
<name>A0A8H3MGF5_9GLOM</name>
<gene>
    <name evidence="1" type="ORF">RCL2_002871400</name>
</gene>
<protein>
    <submittedName>
        <fullName evidence="1">Uncharacterized protein</fullName>
    </submittedName>
</protein>
<dbReference type="EMBL" id="BLAL01000306">
    <property type="protein sequence ID" value="GET02329.1"/>
    <property type="molecule type" value="Genomic_DNA"/>
</dbReference>
<sequence length="85" mass="10592">MKKRWLFRFLEVDTSISLRYLDAHDFGSVTFLMVNYERDFRRDPTISFEGFWVRWFLLEWQTFPSDFHWIGRVYLCRVPDFLTQI</sequence>
<reference evidence="1" key="1">
    <citation type="submission" date="2019-10" db="EMBL/GenBank/DDBJ databases">
        <title>Conservation and host-specific expression of non-tandemly repeated heterogenous ribosome RNA gene in arbuscular mycorrhizal fungi.</title>
        <authorList>
            <person name="Maeda T."/>
            <person name="Kobayashi Y."/>
            <person name="Nakagawa T."/>
            <person name="Ezawa T."/>
            <person name="Yamaguchi K."/>
            <person name="Bino T."/>
            <person name="Nishimoto Y."/>
            <person name="Shigenobu S."/>
            <person name="Kawaguchi M."/>
        </authorList>
    </citation>
    <scope>NUCLEOTIDE SEQUENCE</scope>
    <source>
        <strain evidence="1">HR1</strain>
    </source>
</reference>
<organism evidence="1 2">
    <name type="scientific">Rhizophagus clarus</name>
    <dbReference type="NCBI Taxonomy" id="94130"/>
    <lineage>
        <taxon>Eukaryota</taxon>
        <taxon>Fungi</taxon>
        <taxon>Fungi incertae sedis</taxon>
        <taxon>Mucoromycota</taxon>
        <taxon>Glomeromycotina</taxon>
        <taxon>Glomeromycetes</taxon>
        <taxon>Glomerales</taxon>
        <taxon>Glomeraceae</taxon>
        <taxon>Rhizophagus</taxon>
    </lineage>
</organism>
<comment type="caution">
    <text evidence="1">The sequence shown here is derived from an EMBL/GenBank/DDBJ whole genome shotgun (WGS) entry which is preliminary data.</text>
</comment>
<dbReference type="Proteomes" id="UP000615446">
    <property type="component" value="Unassembled WGS sequence"/>
</dbReference>